<dbReference type="PANTHER" id="PTHR33172:SF29">
    <property type="entry name" value="OS06G0559400 PROTEIN"/>
    <property type="match status" value="1"/>
</dbReference>
<evidence type="ECO:0000256" key="3">
    <source>
        <dbReference type="SAM" id="MobiDB-lite"/>
    </source>
</evidence>
<accession>A0A835VMI6</accession>
<dbReference type="OrthoDB" id="784968at2759"/>
<dbReference type="EMBL" id="JADCNM010000001">
    <property type="protein sequence ID" value="KAG0502388.1"/>
    <property type="molecule type" value="Genomic_DNA"/>
</dbReference>
<dbReference type="InterPro" id="IPR051992">
    <property type="entry name" value="OxStress_Response_Reg"/>
</dbReference>
<evidence type="ECO:0000256" key="1">
    <source>
        <dbReference type="ARBA" id="ARBA00004123"/>
    </source>
</evidence>
<feature type="region of interest" description="Disordered" evidence="3">
    <location>
        <begin position="1"/>
        <end position="24"/>
    </location>
</feature>
<comment type="caution">
    <text evidence="4">The sequence shown here is derived from an EMBL/GenBank/DDBJ whole genome shotgun (WGS) entry which is preliminary data.</text>
</comment>
<dbReference type="AlphaFoldDB" id="A0A835VMI6"/>
<dbReference type="Proteomes" id="UP000639772">
    <property type="component" value="Chromosome 1"/>
</dbReference>
<evidence type="ECO:0000313" key="4">
    <source>
        <dbReference type="EMBL" id="KAG0502388.1"/>
    </source>
</evidence>
<feature type="region of interest" description="Disordered" evidence="3">
    <location>
        <begin position="42"/>
        <end position="62"/>
    </location>
</feature>
<evidence type="ECO:0000313" key="5">
    <source>
        <dbReference type="Proteomes" id="UP000639772"/>
    </source>
</evidence>
<proteinExistence type="predicted"/>
<sequence length="161" mass="17851">MEKHSGQEESFMGEENKQKHQHGWELFDSSSISEDCYGSMFSEDDASSSSSPFSSSSSSSFDSFDGPLYEMSSLMASLPIKRGLSKFFEGKSQSFTCLSEARSIQDLAKKERSKACKRSVMEHKTCFAPNAGSRVISKKASRNYSSSVLSRRRSSGVFLNL</sequence>
<organism evidence="4 5">
    <name type="scientific">Vanilla planifolia</name>
    <name type="common">Vanilla</name>
    <dbReference type="NCBI Taxonomy" id="51239"/>
    <lineage>
        <taxon>Eukaryota</taxon>
        <taxon>Viridiplantae</taxon>
        <taxon>Streptophyta</taxon>
        <taxon>Embryophyta</taxon>
        <taxon>Tracheophyta</taxon>
        <taxon>Spermatophyta</taxon>
        <taxon>Magnoliopsida</taxon>
        <taxon>Liliopsida</taxon>
        <taxon>Asparagales</taxon>
        <taxon>Orchidaceae</taxon>
        <taxon>Vanilloideae</taxon>
        <taxon>Vanilleae</taxon>
        <taxon>Vanilla</taxon>
    </lineage>
</organism>
<name>A0A835VMI6_VANPL</name>
<gene>
    <name evidence="4" type="ORF">HPP92_002460</name>
</gene>
<dbReference type="PANTHER" id="PTHR33172">
    <property type="entry name" value="OS08G0516900 PROTEIN"/>
    <property type="match status" value="1"/>
</dbReference>
<feature type="compositionally biased region" description="Basic and acidic residues" evidence="3">
    <location>
        <begin position="14"/>
        <end position="24"/>
    </location>
</feature>
<comment type="subcellular location">
    <subcellularLocation>
        <location evidence="1">Nucleus</location>
    </subcellularLocation>
</comment>
<dbReference type="GO" id="GO:0006950">
    <property type="term" value="P:response to stress"/>
    <property type="evidence" value="ECO:0007669"/>
    <property type="project" value="UniProtKB-ARBA"/>
</dbReference>
<evidence type="ECO:0000256" key="2">
    <source>
        <dbReference type="ARBA" id="ARBA00023242"/>
    </source>
</evidence>
<reference evidence="4 5" key="1">
    <citation type="journal article" date="2020" name="Nat. Food">
        <title>A phased Vanilla planifolia genome enables genetic improvement of flavour and production.</title>
        <authorList>
            <person name="Hasing T."/>
            <person name="Tang H."/>
            <person name="Brym M."/>
            <person name="Khazi F."/>
            <person name="Huang T."/>
            <person name="Chambers A.H."/>
        </authorList>
    </citation>
    <scope>NUCLEOTIDE SEQUENCE [LARGE SCALE GENOMIC DNA]</scope>
    <source>
        <tissue evidence="4">Leaf</tissue>
    </source>
</reference>
<keyword evidence="2" id="KW-0539">Nucleus</keyword>
<protein>
    <submittedName>
        <fullName evidence="4">Uncharacterized protein</fullName>
    </submittedName>
</protein>
<feature type="compositionally biased region" description="Low complexity" evidence="3">
    <location>
        <begin position="47"/>
        <end position="62"/>
    </location>
</feature>
<dbReference type="GO" id="GO:0005634">
    <property type="term" value="C:nucleus"/>
    <property type="evidence" value="ECO:0007669"/>
    <property type="project" value="UniProtKB-SubCell"/>
</dbReference>